<dbReference type="EMBL" id="KV448665">
    <property type="protein sequence ID" value="OAX34067.1"/>
    <property type="molecule type" value="Genomic_DNA"/>
</dbReference>
<name>A0A1B7MNA1_9AGAM</name>
<reference evidence="1 2" key="1">
    <citation type="submission" date="2016-06" db="EMBL/GenBank/DDBJ databases">
        <title>Comparative genomics of the ectomycorrhizal sister species Rhizopogon vinicolor and Rhizopogon vesiculosus (Basidiomycota: Boletales) reveals a divergence of the mating type B locus.</title>
        <authorList>
            <consortium name="DOE Joint Genome Institute"/>
            <person name="Mujic A.B."/>
            <person name="Kuo A."/>
            <person name="Tritt A."/>
            <person name="Lipzen A."/>
            <person name="Chen C."/>
            <person name="Johnson J."/>
            <person name="Sharma A."/>
            <person name="Barry K."/>
            <person name="Grigoriev I.V."/>
            <person name="Spatafora J.W."/>
        </authorList>
    </citation>
    <scope>NUCLEOTIDE SEQUENCE [LARGE SCALE GENOMIC DNA]</scope>
    <source>
        <strain evidence="1 2">AM-OR11-026</strain>
    </source>
</reference>
<dbReference type="AlphaFoldDB" id="A0A1B7MNA1"/>
<proteinExistence type="predicted"/>
<evidence type="ECO:0000313" key="1">
    <source>
        <dbReference type="EMBL" id="OAX34067.1"/>
    </source>
</evidence>
<dbReference type="Proteomes" id="UP000092154">
    <property type="component" value="Unassembled WGS sequence"/>
</dbReference>
<evidence type="ECO:0000313" key="2">
    <source>
        <dbReference type="Proteomes" id="UP000092154"/>
    </source>
</evidence>
<gene>
    <name evidence="1" type="ORF">K503DRAFT_869162</name>
</gene>
<dbReference type="Gene3D" id="1.10.10.10">
    <property type="entry name" value="Winged helix-like DNA-binding domain superfamily/Winged helix DNA-binding domain"/>
    <property type="match status" value="1"/>
</dbReference>
<dbReference type="STRING" id="1314800.A0A1B7MNA1"/>
<dbReference type="InterPro" id="IPR036390">
    <property type="entry name" value="WH_DNA-bd_sf"/>
</dbReference>
<dbReference type="SUPFAM" id="SSF46785">
    <property type="entry name" value="Winged helix' DNA-binding domain"/>
    <property type="match status" value="1"/>
</dbReference>
<dbReference type="OrthoDB" id="245150at2759"/>
<dbReference type="InterPro" id="IPR036388">
    <property type="entry name" value="WH-like_DNA-bd_sf"/>
</dbReference>
<sequence>MTEMVGKNVAVYEPPKQTRVAMLYWRLPEEWIDVLHPWLNTILTFYEISDPPIPSPFSGIPIPLLRRAITILMRSNRAQIIRVAEVHKESVPFLQLST</sequence>
<accession>A0A1B7MNA1</accession>
<organism evidence="1 2">
    <name type="scientific">Rhizopogon vinicolor AM-OR11-026</name>
    <dbReference type="NCBI Taxonomy" id="1314800"/>
    <lineage>
        <taxon>Eukaryota</taxon>
        <taxon>Fungi</taxon>
        <taxon>Dikarya</taxon>
        <taxon>Basidiomycota</taxon>
        <taxon>Agaricomycotina</taxon>
        <taxon>Agaricomycetes</taxon>
        <taxon>Agaricomycetidae</taxon>
        <taxon>Boletales</taxon>
        <taxon>Suillineae</taxon>
        <taxon>Rhizopogonaceae</taxon>
        <taxon>Rhizopogon</taxon>
    </lineage>
</organism>
<keyword evidence="2" id="KW-1185">Reference proteome</keyword>
<dbReference type="InParanoid" id="A0A1B7MNA1"/>
<protein>
    <submittedName>
        <fullName evidence="1">Uncharacterized protein</fullName>
    </submittedName>
</protein>